<dbReference type="SUPFAM" id="SSF75620">
    <property type="entry name" value="Release factor"/>
    <property type="match status" value="1"/>
</dbReference>
<gene>
    <name evidence="4" type="primary">arfB</name>
    <name evidence="4" type="ORF">WNY59_10375</name>
</gene>
<feature type="domain" description="Prokaryotic-type class I peptide chain release factors" evidence="3">
    <location>
        <begin position="15"/>
        <end position="139"/>
    </location>
</feature>
<keyword evidence="5" id="KW-1185">Reference proteome</keyword>
<dbReference type="Gene3D" id="3.30.160.20">
    <property type="match status" value="1"/>
</dbReference>
<dbReference type="GO" id="GO:0004045">
    <property type="term" value="F:peptidyl-tRNA hydrolase activity"/>
    <property type="evidence" value="ECO:0007669"/>
    <property type="project" value="UniProtKB-EC"/>
</dbReference>
<dbReference type="RefSeq" id="WP_342848385.1">
    <property type="nucleotide sequence ID" value="NZ_JBBMQO010000005.1"/>
</dbReference>
<proteinExistence type="inferred from homology"/>
<evidence type="ECO:0000256" key="2">
    <source>
        <dbReference type="SAM" id="MobiDB-lite"/>
    </source>
</evidence>
<keyword evidence="4" id="KW-0378">Hydrolase</keyword>
<evidence type="ECO:0000313" key="4">
    <source>
        <dbReference type="EMBL" id="MEM5501994.1"/>
    </source>
</evidence>
<comment type="similarity">
    <text evidence="1">Belongs to the prokaryotic/mitochondrial release factor family.</text>
</comment>
<evidence type="ECO:0000256" key="1">
    <source>
        <dbReference type="ARBA" id="ARBA00010835"/>
    </source>
</evidence>
<accession>A0ABU9T795</accession>
<sequence length="147" mass="16326">MSVSDLEIKPNKTLPGWSMTESFVLAGGPGGQNVNKVSTAVQLRFNAVAVQNLFTDRQYHQLIKLAGSKATKSGEILIEASKFRSQDRNREDARERLKELVLKALEPPPPPRKRTRPTRGSVERRLKSKAGRSQIKKNRGSVSSDDS</sequence>
<evidence type="ECO:0000313" key="5">
    <source>
        <dbReference type="Proteomes" id="UP001477870"/>
    </source>
</evidence>
<dbReference type="PANTHER" id="PTHR47814">
    <property type="entry name" value="PEPTIDYL-TRNA HYDROLASE ARFB"/>
    <property type="match status" value="1"/>
</dbReference>
<protein>
    <submittedName>
        <fullName evidence="4">Alternative ribosome rescue aminoacyl-tRNA hydrolase ArfB</fullName>
        <ecNumber evidence="4">3.1.1.29</ecNumber>
    </submittedName>
</protein>
<comment type="caution">
    <text evidence="4">The sequence shown here is derived from an EMBL/GenBank/DDBJ whole genome shotgun (WGS) entry which is preliminary data.</text>
</comment>
<dbReference type="Pfam" id="PF00472">
    <property type="entry name" value="RF-1"/>
    <property type="match status" value="1"/>
</dbReference>
<reference evidence="4 5" key="1">
    <citation type="submission" date="2024-03" db="EMBL/GenBank/DDBJ databases">
        <title>Community enrichment and isolation of bacterial strains for fucoidan degradation.</title>
        <authorList>
            <person name="Sichert A."/>
        </authorList>
    </citation>
    <scope>NUCLEOTIDE SEQUENCE [LARGE SCALE GENOMIC DNA]</scope>
    <source>
        <strain evidence="4 5">AS62</strain>
    </source>
</reference>
<dbReference type="InterPro" id="IPR045853">
    <property type="entry name" value="Pep_chain_release_fac_I_sf"/>
</dbReference>
<dbReference type="EC" id="3.1.1.29" evidence="4"/>
<dbReference type="Proteomes" id="UP001477870">
    <property type="component" value="Unassembled WGS sequence"/>
</dbReference>
<name>A0ABU9T795_9HYPH</name>
<organism evidence="4 5">
    <name type="scientific">Ahrensia kielensis</name>
    <dbReference type="NCBI Taxonomy" id="76980"/>
    <lineage>
        <taxon>Bacteria</taxon>
        <taxon>Pseudomonadati</taxon>
        <taxon>Pseudomonadota</taxon>
        <taxon>Alphaproteobacteria</taxon>
        <taxon>Hyphomicrobiales</taxon>
        <taxon>Ahrensiaceae</taxon>
        <taxon>Ahrensia</taxon>
    </lineage>
</organism>
<feature type="region of interest" description="Disordered" evidence="2">
    <location>
        <begin position="101"/>
        <end position="147"/>
    </location>
</feature>
<evidence type="ECO:0000259" key="3">
    <source>
        <dbReference type="Pfam" id="PF00472"/>
    </source>
</evidence>
<dbReference type="NCBIfam" id="NF006718">
    <property type="entry name" value="PRK09256.1"/>
    <property type="match status" value="1"/>
</dbReference>
<dbReference type="InterPro" id="IPR000352">
    <property type="entry name" value="Pep_chain_release_fac_I"/>
</dbReference>
<feature type="compositionally biased region" description="Basic residues" evidence="2">
    <location>
        <begin position="126"/>
        <end position="139"/>
    </location>
</feature>
<dbReference type="EMBL" id="JBBMQO010000005">
    <property type="protein sequence ID" value="MEM5501994.1"/>
    <property type="molecule type" value="Genomic_DNA"/>
</dbReference>
<dbReference type="PANTHER" id="PTHR47814:SF1">
    <property type="entry name" value="PEPTIDYL-TRNA HYDROLASE ARFB"/>
    <property type="match status" value="1"/>
</dbReference>